<evidence type="ECO:0000259" key="2">
    <source>
        <dbReference type="Pfam" id="PF01266"/>
    </source>
</evidence>
<dbReference type="Gene3D" id="3.50.50.60">
    <property type="entry name" value="FAD/NAD(P)-binding domain"/>
    <property type="match status" value="1"/>
</dbReference>
<organism evidence="3 4">
    <name type="scientific">Enhydrobacter aerosaccus</name>
    <dbReference type="NCBI Taxonomy" id="225324"/>
    <lineage>
        <taxon>Bacteria</taxon>
        <taxon>Pseudomonadati</taxon>
        <taxon>Pseudomonadota</taxon>
        <taxon>Alphaproteobacteria</taxon>
        <taxon>Hyphomicrobiales</taxon>
        <taxon>Enhydrobacter</taxon>
    </lineage>
</organism>
<dbReference type="PANTHER" id="PTHR13847:SF289">
    <property type="entry name" value="GLYCINE OXIDASE"/>
    <property type="match status" value="1"/>
</dbReference>
<dbReference type="GO" id="GO:0016491">
    <property type="term" value="F:oxidoreductase activity"/>
    <property type="evidence" value="ECO:0007669"/>
    <property type="project" value="UniProtKB-KW"/>
</dbReference>
<feature type="domain" description="FAD dependent oxidoreductase" evidence="2">
    <location>
        <begin position="14"/>
        <end position="326"/>
    </location>
</feature>
<evidence type="ECO:0000256" key="1">
    <source>
        <dbReference type="ARBA" id="ARBA00023002"/>
    </source>
</evidence>
<protein>
    <submittedName>
        <fullName evidence="3">Glycine oxidase</fullName>
    </submittedName>
</protein>
<evidence type="ECO:0000313" key="3">
    <source>
        <dbReference type="EMBL" id="SJZ87735.1"/>
    </source>
</evidence>
<keyword evidence="4" id="KW-1185">Reference proteome</keyword>
<dbReference type="InterPro" id="IPR006076">
    <property type="entry name" value="FAD-dep_OxRdtase"/>
</dbReference>
<dbReference type="Pfam" id="PF01266">
    <property type="entry name" value="DAO"/>
    <property type="match status" value="1"/>
</dbReference>
<reference evidence="4" key="1">
    <citation type="submission" date="2017-02" db="EMBL/GenBank/DDBJ databases">
        <authorList>
            <person name="Varghese N."/>
            <person name="Submissions S."/>
        </authorList>
    </citation>
    <scope>NUCLEOTIDE SEQUENCE [LARGE SCALE GENOMIC DNA]</scope>
    <source>
        <strain evidence="4">ATCC 27094</strain>
    </source>
</reference>
<dbReference type="EMBL" id="FUWJ01000002">
    <property type="protein sequence ID" value="SJZ87735.1"/>
    <property type="molecule type" value="Genomic_DNA"/>
</dbReference>
<dbReference type="GO" id="GO:0005737">
    <property type="term" value="C:cytoplasm"/>
    <property type="evidence" value="ECO:0007669"/>
    <property type="project" value="TreeGrafter"/>
</dbReference>
<dbReference type="Gene3D" id="3.30.9.10">
    <property type="entry name" value="D-Amino Acid Oxidase, subunit A, domain 2"/>
    <property type="match status" value="1"/>
</dbReference>
<name>A0A1T4P825_9HYPH</name>
<dbReference type="Proteomes" id="UP000190092">
    <property type="component" value="Unassembled WGS sequence"/>
</dbReference>
<accession>A0A1T4P825</accession>
<keyword evidence="1" id="KW-0560">Oxidoreductase</keyword>
<dbReference type="InterPro" id="IPR036188">
    <property type="entry name" value="FAD/NAD-bd_sf"/>
</dbReference>
<dbReference type="STRING" id="225324.SAMN02745126_02670"/>
<dbReference type="PANTHER" id="PTHR13847">
    <property type="entry name" value="SARCOSINE DEHYDROGENASE-RELATED"/>
    <property type="match status" value="1"/>
</dbReference>
<dbReference type="SUPFAM" id="SSF54373">
    <property type="entry name" value="FAD-linked reductases, C-terminal domain"/>
    <property type="match status" value="1"/>
</dbReference>
<dbReference type="AlphaFoldDB" id="A0A1T4P825"/>
<sequence length="348" mass="38301">MPAKEREFQVSQSRIIVVGAGVAGLCCALELSERGYSVEVVERGRTLGDGCCSWMAGGMLAPWCERAGTDPVIAARGAPSIAWWTRHYPGTVHEGTLVVAHPRDTVELTRFADRTERYERIDGARIAELEPDLAGRFRQGLFFAEEAHVDPRRALMALAEALRRRGVPIRFGTEASPTGIQAPLVVDCRGLAAREALTDLRGVRGEMLVIRSRDVRFSRPVRLLHPRIPLYIVPRGDGVFMVGATMIESDTRSGPTVRSTLELLNAAYALHPAFAEAEILEINADVRPAFPDNIPAVRRIGRTLHPNGLYRHGFLLAPDLARQVADSAAELLPPLEMIDADLRQRRPA</sequence>
<gene>
    <name evidence="3" type="ORF">SAMN02745126_02670</name>
</gene>
<dbReference type="SUPFAM" id="SSF51971">
    <property type="entry name" value="Nucleotide-binding domain"/>
    <property type="match status" value="1"/>
</dbReference>
<proteinExistence type="predicted"/>
<evidence type="ECO:0000313" key="4">
    <source>
        <dbReference type="Proteomes" id="UP000190092"/>
    </source>
</evidence>